<sequence>MSQQKNSSWNSFFHRDQSHDTTNNNAPMEEPTRLSYFPHKQEGGYGDIEKHTSSNPGDPSFWKTPGSEQVNVTPSAPPPPESLYESNTEREETESDEEYARRILREEQENYMRYSQGNIGQPGSNVRGSYPYPPGEEGNYYDGGNPVQAGVQGPPPTLYDPKLPKAYMDPNVQRQLQKKRLWRPYFTYLVTLIQLVLLFYEFVYNQKETGSLIQTKPSVNLLIGPYASPTLIRLGARFVPCMKPLQSIPDGAVFPCIDQSLPDITQGKCTLESLCGLGGFNNGKPNQWFRFITPIFLHGGVVHFLVNMIFQLQTGRQVESDMGWWRYSIIYMGSGIFGFIFGANFSSVTIPSLGASGSLFGIIGVLLIDLLQNWKLVVSPCWELTKLLLVIIFSFLLGLIPIIDNFSHIGGFIMGILLGLVLMPTITFSKVHKRFNWVLRIIALPIAALLFYFLITNFYNNDDPAQSCPWCKYLNCAPIAGWCDINGIQNATTTSNPNNP</sequence>
<name>A0A2I1ENK9_9GLOM</name>
<dbReference type="SUPFAM" id="SSF144091">
    <property type="entry name" value="Rhomboid-like"/>
    <property type="match status" value="1"/>
</dbReference>
<dbReference type="InterPro" id="IPR002610">
    <property type="entry name" value="Peptidase_S54_rhomboid-like"/>
</dbReference>
<feature type="transmembrane region" description="Helical" evidence="10">
    <location>
        <begin position="409"/>
        <end position="428"/>
    </location>
</feature>
<dbReference type="EC" id="3.4.21.105" evidence="10"/>
<feature type="transmembrane region" description="Helical" evidence="10">
    <location>
        <begin position="324"/>
        <end position="343"/>
    </location>
</feature>
<keyword evidence="8 10" id="KW-1133">Transmembrane helix</keyword>
<dbReference type="VEuPathDB" id="FungiDB:RhiirFUN_013542"/>
<keyword evidence="7 10" id="KW-0720">Serine protease</keyword>
<feature type="domain" description="Peptidase S54 rhomboid" evidence="12">
    <location>
        <begin position="286"/>
        <end position="423"/>
    </location>
</feature>
<dbReference type="VEuPathDB" id="FungiDB:FUN_010471"/>
<evidence type="ECO:0000313" key="14">
    <source>
        <dbReference type="EMBL" id="PKC63603.1"/>
    </source>
</evidence>
<evidence type="ECO:0000256" key="2">
    <source>
        <dbReference type="ARBA" id="ARBA00004141"/>
    </source>
</evidence>
<reference evidence="14 15" key="2">
    <citation type="submission" date="2017-10" db="EMBL/GenBank/DDBJ databases">
        <title>Genome analyses suggest a sexual origin of heterokaryosis in a supposedly ancient asexual fungus.</title>
        <authorList>
            <person name="Corradi N."/>
            <person name="Sedzielewska K."/>
            <person name="Noel J."/>
            <person name="Charron P."/>
            <person name="Farinelli L."/>
            <person name="Marton T."/>
            <person name="Kruger M."/>
            <person name="Pelin A."/>
            <person name="Brachmann A."/>
            <person name="Corradi N."/>
        </authorList>
    </citation>
    <scope>NUCLEOTIDE SEQUENCE [LARGE SCALE GENOMIC DNA]</scope>
    <source>
        <strain evidence="14 15">A1</strain>
    </source>
</reference>
<comment type="subcellular location">
    <subcellularLocation>
        <location evidence="2 10">Membrane</location>
        <topology evidence="2 10">Multi-pass membrane protein</topology>
    </subcellularLocation>
</comment>
<reference evidence="13" key="3">
    <citation type="submission" date="2020-05" db="EMBL/GenBank/DDBJ databases">
        <authorList>
            <person name="Rincon C."/>
            <person name="Sanders R I."/>
            <person name="Robbins C."/>
            <person name="Chaturvedi A."/>
        </authorList>
    </citation>
    <scope>NUCLEOTIDE SEQUENCE</scope>
    <source>
        <strain evidence="13">CHB12</strain>
    </source>
</reference>
<evidence type="ECO:0000256" key="4">
    <source>
        <dbReference type="ARBA" id="ARBA00022670"/>
    </source>
</evidence>
<evidence type="ECO:0000256" key="1">
    <source>
        <dbReference type="ARBA" id="ARBA00000156"/>
    </source>
</evidence>
<comment type="caution">
    <text evidence="14">The sequence shown here is derived from an EMBL/GenBank/DDBJ whole genome shotgun (WGS) entry which is preliminary data.</text>
</comment>
<feature type="transmembrane region" description="Helical" evidence="10">
    <location>
        <begin position="291"/>
        <end position="312"/>
    </location>
</feature>
<dbReference type="PANTHER" id="PTHR22936:SF69">
    <property type="entry name" value="RHOMBOID-LIKE PROTEIN"/>
    <property type="match status" value="1"/>
</dbReference>
<dbReference type="EMBL" id="LLXH01000720">
    <property type="protein sequence ID" value="PKC63603.1"/>
    <property type="molecule type" value="Genomic_DNA"/>
</dbReference>
<evidence type="ECO:0000313" key="15">
    <source>
        <dbReference type="Proteomes" id="UP000232688"/>
    </source>
</evidence>
<feature type="transmembrane region" description="Helical" evidence="10">
    <location>
        <begin position="349"/>
        <end position="372"/>
    </location>
</feature>
<keyword evidence="5 10" id="KW-0812">Transmembrane</keyword>
<dbReference type="Proteomes" id="UP000232688">
    <property type="component" value="Unassembled WGS sequence"/>
</dbReference>
<accession>A0A2I1ENK9</accession>
<dbReference type="Gene3D" id="1.20.1540.10">
    <property type="entry name" value="Rhomboid-like"/>
    <property type="match status" value="1"/>
</dbReference>
<keyword evidence="6 10" id="KW-0378">Hydrolase</keyword>
<evidence type="ECO:0000256" key="3">
    <source>
        <dbReference type="ARBA" id="ARBA00009045"/>
    </source>
</evidence>
<feature type="transmembrane region" description="Helical" evidence="10">
    <location>
        <begin position="185"/>
        <end position="203"/>
    </location>
</feature>
<comment type="similarity">
    <text evidence="3 10">Belongs to the peptidase S54 family.</text>
</comment>
<comment type="function">
    <text evidence="10">Serine protease involved in intramembrane proteolysis.</text>
</comment>
<organism evidence="14 15">
    <name type="scientific">Rhizophagus irregularis</name>
    <dbReference type="NCBI Taxonomy" id="588596"/>
    <lineage>
        <taxon>Eukaryota</taxon>
        <taxon>Fungi</taxon>
        <taxon>Fungi incertae sedis</taxon>
        <taxon>Mucoromycota</taxon>
        <taxon>Glomeromycotina</taxon>
        <taxon>Glomeromycetes</taxon>
        <taxon>Glomerales</taxon>
        <taxon>Glomeraceae</taxon>
        <taxon>Rhizophagus</taxon>
    </lineage>
</organism>
<feature type="compositionally biased region" description="Basic and acidic residues" evidence="11">
    <location>
        <begin position="39"/>
        <end position="52"/>
    </location>
</feature>
<dbReference type="PANTHER" id="PTHR22936">
    <property type="entry name" value="RHOMBOID-RELATED"/>
    <property type="match status" value="1"/>
</dbReference>
<dbReference type="GO" id="GO:0006508">
    <property type="term" value="P:proteolysis"/>
    <property type="evidence" value="ECO:0007669"/>
    <property type="project" value="UniProtKB-KW"/>
</dbReference>
<evidence type="ECO:0000256" key="5">
    <source>
        <dbReference type="ARBA" id="ARBA00022692"/>
    </source>
</evidence>
<protein>
    <recommendedName>
        <fullName evidence="10">Rhomboid-type serine protease</fullName>
        <ecNumber evidence="10">3.4.21.105</ecNumber>
    </recommendedName>
</protein>
<evidence type="ECO:0000256" key="11">
    <source>
        <dbReference type="SAM" id="MobiDB-lite"/>
    </source>
</evidence>
<dbReference type="AlphaFoldDB" id="A0A2I1ENK9"/>
<evidence type="ECO:0000256" key="6">
    <source>
        <dbReference type="ARBA" id="ARBA00022801"/>
    </source>
</evidence>
<dbReference type="EMBL" id="CAGKOT010000072">
    <property type="protein sequence ID" value="CAB5391314.1"/>
    <property type="molecule type" value="Genomic_DNA"/>
</dbReference>
<dbReference type="Proteomes" id="UP000684084">
    <property type="component" value="Unassembled WGS sequence"/>
</dbReference>
<dbReference type="InterPro" id="IPR035952">
    <property type="entry name" value="Rhomboid-like_sf"/>
</dbReference>
<comment type="catalytic activity">
    <reaction evidence="1 10">
        <text>Cleaves type-1 transmembrane domains using a catalytic dyad composed of serine and histidine that are contributed by different transmembrane domains.</text>
        <dbReference type="EC" id="3.4.21.105"/>
    </reaction>
</comment>
<evidence type="ECO:0000256" key="9">
    <source>
        <dbReference type="ARBA" id="ARBA00023136"/>
    </source>
</evidence>
<keyword evidence="9 10" id="KW-0472">Membrane</keyword>
<dbReference type="VEuPathDB" id="FungiDB:RhiirA1_422560"/>
<dbReference type="InterPro" id="IPR022764">
    <property type="entry name" value="Peptidase_S54_rhomboid_dom"/>
</dbReference>
<dbReference type="Pfam" id="PF01694">
    <property type="entry name" value="Rhomboid"/>
    <property type="match status" value="1"/>
</dbReference>
<feature type="transmembrane region" description="Helical" evidence="10">
    <location>
        <begin position="384"/>
        <end position="403"/>
    </location>
</feature>
<dbReference type="GO" id="GO:0004252">
    <property type="term" value="F:serine-type endopeptidase activity"/>
    <property type="evidence" value="ECO:0007669"/>
    <property type="project" value="InterPro"/>
</dbReference>
<evidence type="ECO:0000259" key="12">
    <source>
        <dbReference type="Pfam" id="PF01694"/>
    </source>
</evidence>
<evidence type="ECO:0000256" key="7">
    <source>
        <dbReference type="ARBA" id="ARBA00022825"/>
    </source>
</evidence>
<keyword evidence="4 10" id="KW-0645">Protease</keyword>
<feature type="region of interest" description="Disordered" evidence="11">
    <location>
        <begin position="1"/>
        <end position="98"/>
    </location>
</feature>
<gene>
    <name evidence="13" type="ORF">CHRIB12_LOCUS21901</name>
    <name evidence="14" type="ORF">RhiirA1_422560</name>
</gene>
<dbReference type="OrthoDB" id="2146116at2759"/>
<feature type="transmembrane region" description="Helical" evidence="10">
    <location>
        <begin position="437"/>
        <end position="455"/>
    </location>
</feature>
<evidence type="ECO:0000256" key="10">
    <source>
        <dbReference type="RuleBase" id="RU362115"/>
    </source>
</evidence>
<feature type="compositionally biased region" description="Polar residues" evidence="11">
    <location>
        <begin position="1"/>
        <end position="11"/>
    </location>
</feature>
<evidence type="ECO:0000256" key="8">
    <source>
        <dbReference type="ARBA" id="ARBA00022989"/>
    </source>
</evidence>
<dbReference type="GO" id="GO:0016020">
    <property type="term" value="C:membrane"/>
    <property type="evidence" value="ECO:0007669"/>
    <property type="project" value="UniProtKB-SubCell"/>
</dbReference>
<proteinExistence type="inferred from homology"/>
<evidence type="ECO:0000313" key="13">
    <source>
        <dbReference type="EMBL" id="CAB5391314.1"/>
    </source>
</evidence>
<reference evidence="14 15" key="1">
    <citation type="submission" date="2017-10" db="EMBL/GenBank/DDBJ databases">
        <title>Extensive intraspecific genome diversity in a model arbuscular mycorrhizal fungus.</title>
        <authorList>
            <person name="Chen E.C.H."/>
            <person name="Morin E."/>
            <person name="Baudet D."/>
            <person name="Noel J."/>
            <person name="Ndikumana S."/>
            <person name="Charron P."/>
            <person name="St-Onge C."/>
            <person name="Giorgi J."/>
            <person name="Grigoriev I.V."/>
            <person name="Roux C."/>
            <person name="Martin F.M."/>
            <person name="Corradi N."/>
        </authorList>
    </citation>
    <scope>NUCLEOTIDE SEQUENCE [LARGE SCALE GENOMIC DNA]</scope>
    <source>
        <strain evidence="14 15">A1</strain>
    </source>
</reference>